<protein>
    <submittedName>
        <fullName evidence="1">Uncharacterized protein</fullName>
    </submittedName>
</protein>
<comment type="caution">
    <text evidence="1">The sequence shown here is derived from an EMBL/GenBank/DDBJ whole genome shotgun (WGS) entry which is preliminary data.</text>
</comment>
<evidence type="ECO:0000313" key="1">
    <source>
        <dbReference type="EMBL" id="KAG4305854.1"/>
    </source>
</evidence>
<proteinExistence type="predicted"/>
<gene>
    <name evidence="1" type="ORF">PORY_000764</name>
</gene>
<evidence type="ECO:0000313" key="2">
    <source>
        <dbReference type="Proteomes" id="UP000768646"/>
    </source>
</evidence>
<sequence length="1288" mass="148742">MSHQKQTQDTEKTDSKDTEDSQKEEKISFRHRFLKKIKHILLGPVPSHKNVIPEVHANIVSRLFFNWLNHLIVLGYKRPLEQTDLWYIDEERSSKVLGDKLYENYQRRKGSKHALLWALNDTFRKHYWLSGVSKLINDSVVVSSTVVIKYIIIFSQKKELYNKHPDIYPKPNIYYAILLCFVLFAMQTISSFCLHHSFYRSMMVGALSRTALISCIYRKSLIIKNKQRLIFDNAKIMNLATTDTANIDVAAGYGNLVWTSIVQIVLVFIFLFINLGISVLAGIILLLSFLPIMALTTRNLLKKNLEISKVTDIRIRLTNEVFQYIKAIKFYSWERYFLNNILKTRLKEAKILKSLHILRSSVDSFSMNISFYCIISTFITYFKIKHSLDPAIVFPSLTLFNIIRVPFMLFIFGMFFRLRAFSFNIKIALVLISNMLASVKRIDAMLSIEDTECPDSIKKIQNTLEFNEPEDPNNSEIEESDYSLIIKNGYFTWLSNDIDESKKEINAPLKKTFFKKKRLSDQQNISKKNSNCSEEKNHFKEKDEPFEEKTNEKNITEDASQEQDQTKGNSNKEHNNPELHLKNINLKIKKGELVCIVGPVGSGKSTLLLSIINETYKIHGTINLNGTVSYCSQISWIENSSVIDNILFGRPYDEDRYQKVVEVCCLDFDFQNFPHRDLTEIGEKGVTISGGQKQRINIARSIYFDADIVLLDDSLSSVDSHVGKDIFEKCICDFLKDKTVIFVTHQLNVLNKADKIVYLENGRIMEMGSYSDLISKQEHFYNFVEGFIRTEKESFNKEIKKEKEKKNENEFSTLMQQEEREIGAIKWIVYIEFIRASGGLWLIPLIAILLVVFEFVNIGNNLWLSFWSKNKFQKSPNFYITIYIILGIIQTFLYFIIYFTFYTSGKHATTNLHHKAVERVVRAPMSFFDTTPLGRIIGRFTKDIKILDNMLVDSYLSFALTFSYIVSIFTLIIIFLHYFSIPLIFLLSLFFVLMSIYRASSREIKRLDSLRKSDLYAQINETLTGLTVIRAYQEQIKFKHRNEKKIDLSNNELPYSLKGINIHINKGEKVGIVGRTGAGKSSIMVALYRLVELSRGSIIIDGIPISEIGLHDLRSRLSIIPQEPTLFEGTIRSNLDPFNEYTDQEIWSSLERSWFLDSIKKYTSEKELPKFSLEWNIEIDGQNFSPGQRQLLMLARALLRKSKIVIFDEATSNVDAKTESKIQNTIQTEFKDATLLCIGNRIRTVINYDTIIVISSGTLVESGSPRELFNKPNGAFRSFCINAGITSI</sequence>
<organism evidence="1 2">
    <name type="scientific">Pneumocystis oryctolagi</name>
    <dbReference type="NCBI Taxonomy" id="42067"/>
    <lineage>
        <taxon>Eukaryota</taxon>
        <taxon>Fungi</taxon>
        <taxon>Dikarya</taxon>
        <taxon>Ascomycota</taxon>
        <taxon>Taphrinomycotina</taxon>
        <taxon>Pneumocystomycetes</taxon>
        <taxon>Pneumocystaceae</taxon>
        <taxon>Pneumocystis</taxon>
    </lineage>
</organism>
<reference evidence="1 2" key="1">
    <citation type="journal article" date="2021" name="Commun. Biol.">
        <title>Genomic insights into the host specific adaptation of the Pneumocystis genus.</title>
        <authorList>
            <person name="Cisse O.H."/>
            <person name="Ma L."/>
            <person name="Dekker J.P."/>
            <person name="Khil P.P."/>
            <person name="Youn J.-H."/>
            <person name="Brenchley J.M."/>
            <person name="Blair R."/>
            <person name="Pahar B."/>
            <person name="Chabe M."/>
            <person name="Van Rompay K.K.A."/>
            <person name="Keesler R."/>
            <person name="Sukura A."/>
            <person name="Hirsch V."/>
            <person name="Kutty G."/>
            <person name="Liu Y."/>
            <person name="Peng L."/>
            <person name="Chen J."/>
            <person name="Song J."/>
            <person name="Weissenbacher-Lang C."/>
            <person name="Xu J."/>
            <person name="Upham N.S."/>
            <person name="Stajich J.E."/>
            <person name="Cuomo C.A."/>
            <person name="Cushion M.T."/>
            <person name="Kovacs J.A."/>
        </authorList>
    </citation>
    <scope>NUCLEOTIDE SEQUENCE [LARGE SCALE GENOMIC DNA]</scope>
    <source>
        <strain evidence="1 2">RABM</strain>
    </source>
</reference>
<keyword evidence="2" id="KW-1185">Reference proteome</keyword>
<dbReference type="EMBL" id="JABTEG010000002">
    <property type="protein sequence ID" value="KAG4305854.1"/>
    <property type="molecule type" value="Genomic_DNA"/>
</dbReference>
<name>A0ACB7CIV8_9ASCO</name>
<dbReference type="Proteomes" id="UP000768646">
    <property type="component" value="Unassembled WGS sequence"/>
</dbReference>
<accession>A0ACB7CIV8</accession>